<dbReference type="EMBL" id="FNAT01000007">
    <property type="protein sequence ID" value="SDF10955.1"/>
    <property type="molecule type" value="Genomic_DNA"/>
</dbReference>
<keyword evidence="3" id="KW-1185">Reference proteome</keyword>
<evidence type="ECO:0000256" key="1">
    <source>
        <dbReference type="SAM" id="Phobius"/>
    </source>
</evidence>
<accession>A0A1G7IEA4</accession>
<organism evidence="2 3">
    <name type="scientific">Limimaricola pyoseonensis</name>
    <dbReference type="NCBI Taxonomy" id="521013"/>
    <lineage>
        <taxon>Bacteria</taxon>
        <taxon>Pseudomonadati</taxon>
        <taxon>Pseudomonadota</taxon>
        <taxon>Alphaproteobacteria</taxon>
        <taxon>Rhodobacterales</taxon>
        <taxon>Paracoccaceae</taxon>
        <taxon>Limimaricola</taxon>
    </lineage>
</organism>
<protein>
    <recommendedName>
        <fullName evidence="4">Transmembrane protein (PGPGW)</fullName>
    </recommendedName>
</protein>
<evidence type="ECO:0000313" key="3">
    <source>
        <dbReference type="Proteomes" id="UP000198922"/>
    </source>
</evidence>
<name>A0A1G7IEA4_9RHOB</name>
<sequence length="112" mass="12907">MSSSLDHDREKARLRRQMRAVTPASPRLQGLTERLLRDQARWIRIPVGLFLICGGIASILPIFGLWMLPIGLVLLAFDLPILRPGVNATLIRSRRWTGEVSRRWRGRRRGRD</sequence>
<evidence type="ECO:0008006" key="4">
    <source>
        <dbReference type="Google" id="ProtNLM"/>
    </source>
</evidence>
<dbReference type="STRING" id="521013.SAMN04488567_3429"/>
<keyword evidence="1" id="KW-1133">Transmembrane helix</keyword>
<dbReference type="RefSeq" id="WP_090113991.1">
    <property type="nucleotide sequence ID" value="NZ_FNAT01000007.1"/>
</dbReference>
<feature type="transmembrane region" description="Helical" evidence="1">
    <location>
        <begin position="42"/>
        <end position="60"/>
    </location>
</feature>
<keyword evidence="1" id="KW-0472">Membrane</keyword>
<evidence type="ECO:0000313" key="2">
    <source>
        <dbReference type="EMBL" id="SDF10955.1"/>
    </source>
</evidence>
<keyword evidence="1" id="KW-0812">Transmembrane</keyword>
<dbReference type="OrthoDB" id="5959103at2"/>
<proteinExistence type="predicted"/>
<dbReference type="Proteomes" id="UP000198922">
    <property type="component" value="Unassembled WGS sequence"/>
</dbReference>
<reference evidence="3" key="1">
    <citation type="submission" date="2016-10" db="EMBL/GenBank/DDBJ databases">
        <authorList>
            <person name="Varghese N."/>
            <person name="Submissions S."/>
        </authorList>
    </citation>
    <scope>NUCLEOTIDE SEQUENCE [LARGE SCALE GENOMIC DNA]</scope>
    <source>
        <strain evidence="3">DSM 21424</strain>
    </source>
</reference>
<dbReference type="AlphaFoldDB" id="A0A1G7IEA4"/>
<gene>
    <name evidence="2" type="ORF">SAMN04488567_3429</name>
</gene>